<sequence>MAPTPTRASGSEIIDVINAVVAIRELGCAGTFIPFVFRCLESVAITGSGYQTSATGGSGASFAELLAESGQLAFIAEGGHIEPGTAADSSVAPGRSRNVSIVDSPVSGSCVSMFSSGHRAMRSVNAGGIDSVG</sequence>
<dbReference type="RefSeq" id="WP_266061516.1">
    <property type="nucleotide sequence ID" value="NZ_JAPKFM010000008.1"/>
</dbReference>
<dbReference type="EMBL" id="JAPKFM010000008">
    <property type="protein sequence ID" value="MCX2964384.1"/>
    <property type="molecule type" value="Genomic_DNA"/>
</dbReference>
<evidence type="ECO:0000313" key="1">
    <source>
        <dbReference type="EMBL" id="MCX2964384.1"/>
    </source>
</evidence>
<comment type="caution">
    <text evidence="1">The sequence shown here is derived from an EMBL/GenBank/DDBJ whole genome shotgun (WGS) entry which is preliminary data.</text>
</comment>
<organism evidence="1 2">
    <name type="scientific">Gordonia aquimaris</name>
    <dbReference type="NCBI Taxonomy" id="2984863"/>
    <lineage>
        <taxon>Bacteria</taxon>
        <taxon>Bacillati</taxon>
        <taxon>Actinomycetota</taxon>
        <taxon>Actinomycetes</taxon>
        <taxon>Mycobacteriales</taxon>
        <taxon>Gordoniaceae</taxon>
        <taxon>Gordonia</taxon>
    </lineage>
</organism>
<gene>
    <name evidence="1" type="ORF">OSB52_09810</name>
</gene>
<accession>A0A9X3D4P2</accession>
<dbReference type="AlphaFoldDB" id="A0A9X3D4P2"/>
<dbReference type="Proteomes" id="UP001143347">
    <property type="component" value="Unassembled WGS sequence"/>
</dbReference>
<keyword evidence="2" id="KW-1185">Reference proteome</keyword>
<evidence type="ECO:0000313" key="2">
    <source>
        <dbReference type="Proteomes" id="UP001143347"/>
    </source>
</evidence>
<proteinExistence type="predicted"/>
<name>A0A9X3D4P2_9ACTN</name>
<reference evidence="1" key="1">
    <citation type="submission" date="2022-10" db="EMBL/GenBank/DDBJ databases">
        <title>WGS of marine actinomycetes from Thailand.</title>
        <authorList>
            <person name="Thawai C."/>
        </authorList>
    </citation>
    <scope>NUCLEOTIDE SEQUENCE</scope>
    <source>
        <strain evidence="1">SW21</strain>
    </source>
</reference>
<protein>
    <submittedName>
        <fullName evidence="1">Uncharacterized protein</fullName>
    </submittedName>
</protein>